<evidence type="ECO:0000313" key="3">
    <source>
        <dbReference type="Proteomes" id="UP000281468"/>
    </source>
</evidence>
<dbReference type="EMBL" id="QWIQ01000068">
    <property type="protein sequence ID" value="RMZ10492.1"/>
    <property type="molecule type" value="Genomic_DNA"/>
</dbReference>
<name>A0A3M7HC81_HORWE</name>
<organism evidence="2 3">
    <name type="scientific">Hortaea werneckii</name>
    <name type="common">Black yeast</name>
    <name type="synonym">Cladosporium werneckii</name>
    <dbReference type="NCBI Taxonomy" id="91943"/>
    <lineage>
        <taxon>Eukaryota</taxon>
        <taxon>Fungi</taxon>
        <taxon>Dikarya</taxon>
        <taxon>Ascomycota</taxon>
        <taxon>Pezizomycotina</taxon>
        <taxon>Dothideomycetes</taxon>
        <taxon>Dothideomycetidae</taxon>
        <taxon>Mycosphaerellales</taxon>
        <taxon>Teratosphaeriaceae</taxon>
        <taxon>Hortaea</taxon>
    </lineage>
</organism>
<evidence type="ECO:0000259" key="1">
    <source>
        <dbReference type="PROSITE" id="PS50097"/>
    </source>
</evidence>
<dbReference type="Gene3D" id="3.30.710.10">
    <property type="entry name" value="Potassium Channel Kv1.1, Chain A"/>
    <property type="match status" value="1"/>
</dbReference>
<comment type="caution">
    <text evidence="2">The sequence shown here is derived from an EMBL/GenBank/DDBJ whole genome shotgun (WGS) entry which is preliminary data.</text>
</comment>
<proteinExistence type="predicted"/>
<evidence type="ECO:0000313" key="2">
    <source>
        <dbReference type="EMBL" id="RMZ10492.1"/>
    </source>
</evidence>
<accession>A0A3M7HC81</accession>
<dbReference type="PROSITE" id="PS50097">
    <property type="entry name" value="BTB"/>
    <property type="match status" value="1"/>
</dbReference>
<reference evidence="2 3" key="1">
    <citation type="journal article" date="2018" name="BMC Genomics">
        <title>Genomic evidence for intraspecific hybridization in a clonal and extremely halotolerant yeast.</title>
        <authorList>
            <person name="Gostincar C."/>
            <person name="Stajich J.E."/>
            <person name="Zupancic J."/>
            <person name="Zalar P."/>
            <person name="Gunde-Cimerman N."/>
        </authorList>
    </citation>
    <scope>NUCLEOTIDE SEQUENCE [LARGE SCALE GENOMIC DNA]</scope>
    <source>
        <strain evidence="2 3">EXF-171</strain>
    </source>
</reference>
<gene>
    <name evidence="2" type="ORF">D0862_03256</name>
</gene>
<sequence length="222" mass="25793">MIDFTDDIIHVKCDGSDKLTHVHRSLLLDPSSPLQELDSCGGTFDPVTNTLDISDFAQHDSFQLIIHWLYTGDIALADQGSDPVTTVNVLCNAHRAIIELQFDWAFQDKCRLRNTIMDHLVDRVINPEKYGEAITVEDLLKVRRHPYGRFSSFIRDWMLHGNLTSKMRPEQLVQLFDGGWKDYFLQIFFEQRLRRCDTPPWEKDPCAYHLHFGESKRCQARA</sequence>
<dbReference type="Proteomes" id="UP000281468">
    <property type="component" value="Unassembled WGS sequence"/>
</dbReference>
<dbReference type="InterPro" id="IPR000210">
    <property type="entry name" value="BTB/POZ_dom"/>
</dbReference>
<protein>
    <recommendedName>
        <fullName evidence="1">BTB domain-containing protein</fullName>
    </recommendedName>
</protein>
<feature type="domain" description="BTB" evidence="1">
    <location>
        <begin position="5"/>
        <end position="78"/>
    </location>
</feature>
<dbReference type="AlphaFoldDB" id="A0A3M7HC81"/>
<dbReference type="VEuPathDB" id="FungiDB:BTJ68_12254"/>
<dbReference type="InterPro" id="IPR011333">
    <property type="entry name" value="SKP1/BTB/POZ_sf"/>
</dbReference>